<comment type="caution">
    <text evidence="1">The sequence shown here is derived from an EMBL/GenBank/DDBJ whole genome shotgun (WGS) entry which is preliminary data.</text>
</comment>
<accession>A0A7V1LLR6</accession>
<name>A0A7V1LLR6_CALAY</name>
<reference evidence="1" key="1">
    <citation type="journal article" date="2020" name="mSystems">
        <title>Genome- and Community-Level Interaction Insights into Carbon Utilization and Element Cycling Functions of Hydrothermarchaeota in Hydrothermal Sediment.</title>
        <authorList>
            <person name="Zhou Z."/>
            <person name="Liu Y."/>
            <person name="Xu W."/>
            <person name="Pan J."/>
            <person name="Luo Z.H."/>
            <person name="Li M."/>
        </authorList>
    </citation>
    <scope>NUCLEOTIDE SEQUENCE [LARGE SCALE GENOMIC DNA]</scope>
    <source>
        <strain evidence="1">HyVt-456</strain>
    </source>
</reference>
<proteinExistence type="predicted"/>
<organism evidence="1">
    <name type="scientific">Caldithrix abyssi</name>
    <dbReference type="NCBI Taxonomy" id="187145"/>
    <lineage>
        <taxon>Bacteria</taxon>
        <taxon>Pseudomonadati</taxon>
        <taxon>Calditrichota</taxon>
        <taxon>Calditrichia</taxon>
        <taxon>Calditrichales</taxon>
        <taxon>Calditrichaceae</taxon>
        <taxon>Caldithrix</taxon>
    </lineage>
</organism>
<dbReference type="Proteomes" id="UP000886005">
    <property type="component" value="Unassembled WGS sequence"/>
</dbReference>
<sequence>MQRIDLKSLIRLIDDQKDIETNLILDEGCVIEAEDQKPLIKILNYVINYLASITDKPLAISLDLMGEGPLMTLMAYTDTLPESPLSPNVAEALKNYNASLMVLDDSGSYVQVKIQFKK</sequence>
<dbReference type="EMBL" id="DRLD01000178">
    <property type="protein sequence ID" value="HED10339.1"/>
    <property type="molecule type" value="Genomic_DNA"/>
</dbReference>
<gene>
    <name evidence="1" type="ORF">ENJ10_06600</name>
</gene>
<protein>
    <submittedName>
        <fullName evidence="1">Uncharacterized protein</fullName>
    </submittedName>
</protein>
<evidence type="ECO:0000313" key="1">
    <source>
        <dbReference type="EMBL" id="HED10339.1"/>
    </source>
</evidence>
<dbReference type="AlphaFoldDB" id="A0A7V1LLR6"/>